<evidence type="ECO:0000313" key="3">
    <source>
        <dbReference type="Proteomes" id="UP000464658"/>
    </source>
</evidence>
<dbReference type="InterPro" id="IPR002931">
    <property type="entry name" value="Transglutaminase-like"/>
</dbReference>
<reference evidence="2 3" key="1">
    <citation type="submission" date="2019-12" db="EMBL/GenBank/DDBJ databases">
        <title>Full genome sequence of a Bacillus safensis strain isolated from commercially available natto in Indonesia.</title>
        <authorList>
            <person name="Yoshida M."/>
            <person name="Uomi M."/>
            <person name="Waturangi D."/>
            <person name="Ekaputri J.J."/>
            <person name="Setiamarga D.H.E."/>
        </authorList>
    </citation>
    <scope>NUCLEOTIDE SEQUENCE [LARGE SCALE GENOMIC DNA]</scope>
    <source>
        <strain evidence="2 3">IDN1</strain>
    </source>
</reference>
<dbReference type="AlphaFoldDB" id="A0A5S9M5F5"/>
<dbReference type="PANTHER" id="PTHR33490">
    <property type="entry name" value="BLR5614 PROTEIN-RELATED"/>
    <property type="match status" value="1"/>
</dbReference>
<feature type="domain" description="Transglutaminase-like" evidence="1">
    <location>
        <begin position="31"/>
        <end position="137"/>
    </location>
</feature>
<dbReference type="Pfam" id="PF01841">
    <property type="entry name" value="Transglut_core"/>
    <property type="match status" value="1"/>
</dbReference>
<accession>A0A5S9M5F5</accession>
<name>A0A5S9M5F5_BACIA</name>
<dbReference type="PANTHER" id="PTHR33490:SF3">
    <property type="entry name" value="CONSERVED INTEGRAL MEMBRANE PROTEIN"/>
    <property type="match status" value="1"/>
</dbReference>
<evidence type="ECO:0000313" key="2">
    <source>
        <dbReference type="EMBL" id="BBP86746.1"/>
    </source>
</evidence>
<organism evidence="2 3">
    <name type="scientific">Bacillus safensis</name>
    <dbReference type="NCBI Taxonomy" id="561879"/>
    <lineage>
        <taxon>Bacteria</taxon>
        <taxon>Bacillati</taxon>
        <taxon>Bacillota</taxon>
        <taxon>Bacilli</taxon>
        <taxon>Bacillales</taxon>
        <taxon>Bacillaceae</taxon>
        <taxon>Bacillus</taxon>
    </lineage>
</organism>
<proteinExistence type="predicted"/>
<dbReference type="SUPFAM" id="SSF54001">
    <property type="entry name" value="Cysteine proteinases"/>
    <property type="match status" value="1"/>
</dbReference>
<gene>
    <name evidence="2" type="ORF">BsIDN1_03640</name>
</gene>
<sequence>MNLTCESKNFDDYLCELAEVDYSHPLIRAKSNELFNPLQTEIEKAKVAYEFVRDEIPHTWDIQSKRVTCHASEVLTFKEGICYAKSNLLAALLRSQGIPTGFCYQRLMLFDTPDKGYCIHALNAVFLQSLNKWIRLDSRGNKTGIDAQFSLDHERLAFHTQQELDEVDYPLIYVKPHPKRQERFKKNIQMLLRCINIIYQKRYRLGGKKTFDNAKRENKPVLVSIGYAPCH</sequence>
<dbReference type="InterPro" id="IPR038765">
    <property type="entry name" value="Papain-like_cys_pep_sf"/>
</dbReference>
<dbReference type="Proteomes" id="UP000464658">
    <property type="component" value="Chromosome"/>
</dbReference>
<dbReference type="EMBL" id="AP021906">
    <property type="protein sequence ID" value="BBP86746.1"/>
    <property type="molecule type" value="Genomic_DNA"/>
</dbReference>
<dbReference type="Gene3D" id="3.10.620.30">
    <property type="match status" value="1"/>
</dbReference>
<protein>
    <recommendedName>
        <fullName evidence="1">Transglutaminase-like domain-containing protein</fullName>
    </recommendedName>
</protein>
<evidence type="ECO:0000259" key="1">
    <source>
        <dbReference type="Pfam" id="PF01841"/>
    </source>
</evidence>